<proteinExistence type="predicted"/>
<reference evidence="1" key="1">
    <citation type="journal article" date="2015" name="Genome Biol. Evol.">
        <title>Nucleomorph Genome Sequences of Two Chlorarachniophytes, Amorphochlora amoebiformis and Lotharella vacuolata.</title>
        <authorList>
            <person name="Suzuki S."/>
            <person name="Shirato S."/>
            <person name="Hirakawa Y."/>
            <person name="Ishida K."/>
        </authorList>
    </citation>
    <scope>NUCLEOTIDE SEQUENCE</scope>
    <source>
        <strain evidence="1">CCMP240</strain>
    </source>
</reference>
<dbReference type="EMBL" id="AB996599">
    <property type="protein sequence ID" value="BAS01412.1"/>
    <property type="molecule type" value="Genomic_DNA"/>
</dbReference>
<accession>A0A0H5BKV1</accession>
<organism evidence="1">
    <name type="scientific">Lotharella vacuolata</name>
    <dbReference type="NCBI Taxonomy" id="74820"/>
    <lineage>
        <taxon>Eukaryota</taxon>
        <taxon>Sar</taxon>
        <taxon>Rhizaria</taxon>
        <taxon>Cercozoa</taxon>
        <taxon>Chlorarachniophyceae</taxon>
        <taxon>Lotharella</taxon>
    </lineage>
</organism>
<protein>
    <submittedName>
        <fullName evidence="1">Uncharacterized protein</fullName>
    </submittedName>
</protein>
<evidence type="ECO:0000313" key="1">
    <source>
        <dbReference type="EMBL" id="BAS01412.1"/>
    </source>
</evidence>
<geneLocation type="nucleomorph" evidence="1"/>
<name>A0A0H5BKV1_9EUKA</name>
<keyword evidence="1" id="KW-0542">Nucleomorph</keyword>
<sequence>MKKKKTLEFSIDFWFFQCGMLISYIITRLQDKLVGFDVKPYQINRDSLINMCNEASIQIQNLNNKIPLITEISNNNNKSESIDQRWHSQINWKKWRLEEYLINHKIN</sequence>
<dbReference type="AlphaFoldDB" id="A0A0H5BKV1"/>